<evidence type="ECO:0000256" key="1">
    <source>
        <dbReference type="ARBA" id="ARBA00022630"/>
    </source>
</evidence>
<dbReference type="Pfam" id="PF00890">
    <property type="entry name" value="FAD_binding_2"/>
    <property type="match status" value="1"/>
</dbReference>
<dbReference type="InterPro" id="IPR030664">
    <property type="entry name" value="SdhA/FrdA/AprA"/>
</dbReference>
<keyword evidence="2" id="KW-0560">Oxidoreductase</keyword>
<reference evidence="6 7" key="1">
    <citation type="journal article" date="2013" name="Genome Biol. Evol.">
        <title>Genomes of Stigonematalean cyanobacteria (subsection V) and the evolution of oxygenic photosynthesis from prokaryotes to plastids.</title>
        <authorList>
            <person name="Dagan T."/>
            <person name="Roettger M."/>
            <person name="Stucken K."/>
            <person name="Landan G."/>
            <person name="Koch R."/>
            <person name="Major P."/>
            <person name="Gould S.B."/>
            <person name="Goremykin V.V."/>
            <person name="Rippka R."/>
            <person name="Tandeau de Marsac N."/>
            <person name="Gugger M."/>
            <person name="Lockhart P.J."/>
            <person name="Allen J.F."/>
            <person name="Brune I."/>
            <person name="Maus I."/>
            <person name="Puhler A."/>
            <person name="Martin W.F."/>
        </authorList>
    </citation>
    <scope>NUCLEOTIDE SEQUENCE [LARGE SCALE GENOMIC DNA]</scope>
    <source>
        <strain evidence="6 7">PCC 7110</strain>
    </source>
</reference>
<dbReference type="OrthoDB" id="9805351at2"/>
<dbReference type="Pfam" id="PF02910">
    <property type="entry name" value="Succ_DH_flav_C"/>
    <property type="match status" value="1"/>
</dbReference>
<keyword evidence="7" id="KW-1185">Reference proteome</keyword>
<dbReference type="SUPFAM" id="SSF46977">
    <property type="entry name" value="Succinate dehydrogenase/fumarate reductase flavoprotein C-terminal domain"/>
    <property type="match status" value="1"/>
</dbReference>
<dbReference type="Gene3D" id="3.50.50.60">
    <property type="entry name" value="FAD/NAD(P)-binding domain"/>
    <property type="match status" value="1"/>
</dbReference>
<dbReference type="PANTHER" id="PTHR11632:SF51">
    <property type="entry name" value="SUCCINATE DEHYDROGENASE [UBIQUINONE] FLAVOPROTEIN SUBUNIT, MITOCHONDRIAL"/>
    <property type="match status" value="1"/>
</dbReference>
<gene>
    <name evidence="6" type="ORF">WA1_33305</name>
</gene>
<dbReference type="AlphaFoldDB" id="A0A139X2L0"/>
<dbReference type="InterPro" id="IPR037099">
    <property type="entry name" value="Fum_R/Succ_DH_flav-like_C_sf"/>
</dbReference>
<dbReference type="GO" id="GO:0005886">
    <property type="term" value="C:plasma membrane"/>
    <property type="evidence" value="ECO:0007669"/>
    <property type="project" value="TreeGrafter"/>
</dbReference>
<evidence type="ECO:0000313" key="7">
    <source>
        <dbReference type="Proteomes" id="UP000076925"/>
    </source>
</evidence>
<dbReference type="GO" id="GO:0009055">
    <property type="term" value="F:electron transfer activity"/>
    <property type="evidence" value="ECO:0007669"/>
    <property type="project" value="TreeGrafter"/>
</dbReference>
<dbReference type="STRING" id="128403.WA1_33305"/>
<evidence type="ECO:0000313" key="6">
    <source>
        <dbReference type="EMBL" id="KYC38893.1"/>
    </source>
</evidence>
<dbReference type="Gene3D" id="1.20.58.100">
    <property type="entry name" value="Fumarate reductase/succinate dehydrogenase flavoprotein-like, C-terminal domain"/>
    <property type="match status" value="1"/>
</dbReference>
<dbReference type="PIRSF" id="PIRSF000171">
    <property type="entry name" value="SDHA_APRA_LASPO"/>
    <property type="match status" value="1"/>
</dbReference>
<dbReference type="Proteomes" id="UP000076925">
    <property type="component" value="Unassembled WGS sequence"/>
</dbReference>
<protein>
    <submittedName>
        <fullName evidence="6">Pyridine nucleotide-disulfide oxidoreductase</fullName>
    </submittedName>
</protein>
<accession>A0A139X2L0</accession>
<name>A0A139X2L0_9CYAN</name>
<dbReference type="SUPFAM" id="SSF51905">
    <property type="entry name" value="FAD/NAD(P)-binding domain"/>
    <property type="match status" value="1"/>
</dbReference>
<feature type="domain" description="FAD-dependent oxidoreductase 2 FAD-binding" evidence="4">
    <location>
        <begin position="22"/>
        <end position="228"/>
    </location>
</feature>
<dbReference type="PRINTS" id="PR00368">
    <property type="entry name" value="FADPNR"/>
</dbReference>
<dbReference type="RefSeq" id="WP_017749817.1">
    <property type="nucleotide sequence ID" value="NZ_KQ976354.1"/>
</dbReference>
<dbReference type="GO" id="GO:0009061">
    <property type="term" value="P:anaerobic respiration"/>
    <property type="evidence" value="ECO:0007669"/>
    <property type="project" value="TreeGrafter"/>
</dbReference>
<organism evidence="6 7">
    <name type="scientific">Scytonema hofmannii PCC 7110</name>
    <dbReference type="NCBI Taxonomy" id="128403"/>
    <lineage>
        <taxon>Bacteria</taxon>
        <taxon>Bacillati</taxon>
        <taxon>Cyanobacteriota</taxon>
        <taxon>Cyanophyceae</taxon>
        <taxon>Nostocales</taxon>
        <taxon>Scytonemataceae</taxon>
        <taxon>Scytonema</taxon>
    </lineage>
</organism>
<dbReference type="InterPro" id="IPR036188">
    <property type="entry name" value="FAD/NAD-bd_sf"/>
</dbReference>
<keyword evidence="1" id="KW-0285">Flavoprotein</keyword>
<evidence type="ECO:0000256" key="2">
    <source>
        <dbReference type="ARBA" id="ARBA00023002"/>
    </source>
</evidence>
<sequence>MSVNQSEQRQLSTNSTQNLETDVLVIGGGPAGTWAAWSAAASGARVVLVDKGYCGTSGAAAASGNGVWYIPPDPEQRESAMASREAMGGFLANRHWMTRVLDRTYDNINSLADWGYPFRVDNNGVAIRRSLQGPDYMRFMRKKIQQAGVKILDNSPALELLVDAEGTVAGALGINRQSGERWQVQAGAVVIATGGCAFLSKALGCNVLTGDGLLMAAEVGADFSGMEFSNAYAISPSFSSVTKTRYYDWASFTYEDGTVIEGAGSKRGRSVIAKTLLTQPVYARLDQGVDEETKAWMRASQPNFFVVFDRAGIDPFTQRFPITLRLEGTVRGTGGIRIADDTCATSVRGLYAAGDAATRELICGGFTGGGSHNAAWAMSSGYWSGQSAATYALSLGEKATQRKARGVGEVGLHSAGNHTLSPEEAISAVQAEVFPYDRNLFRTATGLSASLEKLDDLWQEIRNSQIPTDSKVIRTREVAAMVATARWMYNSGLQRQETRGMHKRMDYPQQDPDRQYRLLSGGLDKIWVKPESAVASKELVAV</sequence>
<dbReference type="InterPro" id="IPR015939">
    <property type="entry name" value="Fum_Rdtase/Succ_DH_flav-like_C"/>
</dbReference>
<evidence type="ECO:0000256" key="3">
    <source>
        <dbReference type="PIRSR" id="PIRSR000171-1"/>
    </source>
</evidence>
<dbReference type="GO" id="GO:0050660">
    <property type="term" value="F:flavin adenine dinucleotide binding"/>
    <property type="evidence" value="ECO:0007669"/>
    <property type="project" value="TreeGrafter"/>
</dbReference>
<evidence type="ECO:0000259" key="5">
    <source>
        <dbReference type="Pfam" id="PF02910"/>
    </source>
</evidence>
<dbReference type="PANTHER" id="PTHR11632">
    <property type="entry name" value="SUCCINATE DEHYDROGENASE 2 FLAVOPROTEIN SUBUNIT"/>
    <property type="match status" value="1"/>
</dbReference>
<feature type="active site" description="Proton acceptor" evidence="3">
    <location>
        <position position="269"/>
    </location>
</feature>
<dbReference type="PRINTS" id="PR00411">
    <property type="entry name" value="PNDRDTASEI"/>
</dbReference>
<feature type="domain" description="Fumarate reductase/succinate dehydrogenase flavoprotein-like C-terminal" evidence="5">
    <location>
        <begin position="439"/>
        <end position="512"/>
    </location>
</feature>
<proteinExistence type="predicted"/>
<evidence type="ECO:0000259" key="4">
    <source>
        <dbReference type="Pfam" id="PF00890"/>
    </source>
</evidence>
<comment type="caution">
    <text evidence="6">The sequence shown here is derived from an EMBL/GenBank/DDBJ whole genome shotgun (WGS) entry which is preliminary data.</text>
</comment>
<dbReference type="InterPro" id="IPR003953">
    <property type="entry name" value="FAD-dep_OxRdtase_2_FAD-bd"/>
</dbReference>
<dbReference type="EMBL" id="ANNX02000036">
    <property type="protein sequence ID" value="KYC38893.1"/>
    <property type="molecule type" value="Genomic_DNA"/>
</dbReference>
<dbReference type="GO" id="GO:0000104">
    <property type="term" value="F:succinate dehydrogenase activity"/>
    <property type="evidence" value="ECO:0007669"/>
    <property type="project" value="TreeGrafter"/>
</dbReference>